<sequence>MLSAITLQLIIRLYMRIGMIRQSLVVVWATAVLFVCFDQSVACEIDLPCESVREIAVSRGIIHLSAGREEIVYVACVYLNASQTVLQKALEDCPDQTISIVGHKFKTRIHLTDISTNGSWFSIIRSTPEEALNEGLNFCPEKVKSYLSEADGG</sequence>
<evidence type="ECO:0000313" key="2">
    <source>
        <dbReference type="Proteomes" id="UP000219215"/>
    </source>
</evidence>
<reference evidence="2" key="1">
    <citation type="submission" date="2017-09" db="EMBL/GenBank/DDBJ databases">
        <authorList>
            <person name="Regsiter A."/>
            <person name="William W."/>
        </authorList>
    </citation>
    <scope>NUCLEOTIDE SEQUENCE [LARGE SCALE GENOMIC DNA]</scope>
    <source>
        <strain evidence="2">500-1</strain>
    </source>
</reference>
<dbReference type="AlphaFoldDB" id="A0A2C8FEG5"/>
<organism evidence="1 2">
    <name type="scientific">Pseudodesulfovibrio profundus</name>
    <dbReference type="NCBI Taxonomy" id="57320"/>
    <lineage>
        <taxon>Bacteria</taxon>
        <taxon>Pseudomonadati</taxon>
        <taxon>Thermodesulfobacteriota</taxon>
        <taxon>Desulfovibrionia</taxon>
        <taxon>Desulfovibrionales</taxon>
        <taxon>Desulfovibrionaceae</taxon>
    </lineage>
</organism>
<accession>A0A2C8FEG5</accession>
<dbReference type="Proteomes" id="UP000219215">
    <property type="component" value="Chromosome DPRO"/>
</dbReference>
<gene>
    <name evidence="1" type="ORF">DPRO_3372</name>
</gene>
<keyword evidence="2" id="KW-1185">Reference proteome</keyword>
<dbReference type="EMBL" id="LT907975">
    <property type="protein sequence ID" value="SOB60285.1"/>
    <property type="molecule type" value="Genomic_DNA"/>
</dbReference>
<proteinExistence type="predicted"/>
<evidence type="ECO:0000313" key="1">
    <source>
        <dbReference type="EMBL" id="SOB60285.1"/>
    </source>
</evidence>
<name>A0A2C8FEG5_9BACT</name>
<protein>
    <submittedName>
        <fullName evidence="1">Uncharacterized protein</fullName>
    </submittedName>
</protein>
<dbReference type="KEGG" id="pprf:DPRO_3372"/>